<dbReference type="PANTHER" id="PTHR43877">
    <property type="entry name" value="AMINOALKYLPHOSPHONATE N-ACETYLTRANSFERASE-RELATED-RELATED"/>
    <property type="match status" value="1"/>
</dbReference>
<dbReference type="SUPFAM" id="SSF55729">
    <property type="entry name" value="Acyl-CoA N-acyltransferases (Nat)"/>
    <property type="match status" value="1"/>
</dbReference>
<dbReference type="InterPro" id="IPR050832">
    <property type="entry name" value="Bact_Acetyltransf"/>
</dbReference>
<protein>
    <recommendedName>
        <fullName evidence="3">N-acetyltransferase domain-containing protein</fullName>
    </recommendedName>
</protein>
<evidence type="ECO:0000313" key="4">
    <source>
        <dbReference type="EMBL" id="PPC75399.1"/>
    </source>
</evidence>
<evidence type="ECO:0000256" key="2">
    <source>
        <dbReference type="ARBA" id="ARBA00023315"/>
    </source>
</evidence>
<keyword evidence="2" id="KW-0012">Acyltransferase</keyword>
<dbReference type="InterPro" id="IPR016181">
    <property type="entry name" value="Acyl_CoA_acyltransferase"/>
</dbReference>
<dbReference type="Proteomes" id="UP000238196">
    <property type="component" value="Unassembled WGS sequence"/>
</dbReference>
<organism evidence="4 5">
    <name type="scientific">Proteobacteria bacterium 228</name>
    <dbReference type="NCBI Taxonomy" id="2083153"/>
    <lineage>
        <taxon>Bacteria</taxon>
        <taxon>Pseudomonadati</taxon>
        <taxon>Pseudomonadota</taxon>
    </lineage>
</organism>
<dbReference type="OrthoDB" id="5381096at2"/>
<dbReference type="Pfam" id="PF13673">
    <property type="entry name" value="Acetyltransf_10"/>
    <property type="match status" value="1"/>
</dbReference>
<dbReference type="AlphaFoldDB" id="A0A2S5KLJ2"/>
<dbReference type="Gene3D" id="3.40.630.30">
    <property type="match status" value="1"/>
</dbReference>
<evidence type="ECO:0000256" key="1">
    <source>
        <dbReference type="ARBA" id="ARBA00022679"/>
    </source>
</evidence>
<dbReference type="PANTHER" id="PTHR43877:SF2">
    <property type="entry name" value="AMINOALKYLPHOSPHONATE N-ACETYLTRANSFERASE-RELATED"/>
    <property type="match status" value="1"/>
</dbReference>
<feature type="domain" description="N-acetyltransferase" evidence="3">
    <location>
        <begin position="6"/>
        <end position="166"/>
    </location>
</feature>
<dbReference type="GO" id="GO:0016747">
    <property type="term" value="F:acyltransferase activity, transferring groups other than amino-acyl groups"/>
    <property type="evidence" value="ECO:0007669"/>
    <property type="project" value="InterPro"/>
</dbReference>
<proteinExistence type="predicted"/>
<dbReference type="EMBL" id="PRLP01000096">
    <property type="protein sequence ID" value="PPC75399.1"/>
    <property type="molecule type" value="Genomic_DNA"/>
</dbReference>
<evidence type="ECO:0000259" key="3">
    <source>
        <dbReference type="PROSITE" id="PS51186"/>
    </source>
</evidence>
<dbReference type="InterPro" id="IPR000182">
    <property type="entry name" value="GNAT_dom"/>
</dbReference>
<reference evidence="4 5" key="1">
    <citation type="submission" date="2018-02" db="EMBL/GenBank/DDBJ databases">
        <title>novel marine gammaproteobacteria from coastal saline agro ecosystem.</title>
        <authorList>
            <person name="Krishnan R."/>
            <person name="Ramesh Kumar N."/>
        </authorList>
    </citation>
    <scope>NUCLEOTIDE SEQUENCE [LARGE SCALE GENOMIC DNA]</scope>
    <source>
        <strain evidence="4 5">228</strain>
    </source>
</reference>
<name>A0A2S5KLJ2_9PROT</name>
<comment type="caution">
    <text evidence="4">The sequence shown here is derived from an EMBL/GenBank/DDBJ whole genome shotgun (WGS) entry which is preliminary data.</text>
</comment>
<keyword evidence="1" id="KW-0808">Transferase</keyword>
<dbReference type="PROSITE" id="PS51186">
    <property type="entry name" value="GNAT"/>
    <property type="match status" value="1"/>
</dbReference>
<accession>A0A2S5KLJ2</accession>
<gene>
    <name evidence="4" type="ORF">C4K68_20755</name>
</gene>
<sequence>MNSASIQLRPATVDDATDMVAVHYAAVHAISPMHYAADILSSWSPEPDEYRCAWLAHLVDKDSTVCQVALSATGQIVGFVLALPAQSRLQALYVDPGCSGQGVGVSLLRAVEEQCYQSGVSVLELYASYNAEHFYRHQGYMSVSAATQSLADGSSMGAILMCKHLAKAG</sequence>
<dbReference type="CDD" id="cd04301">
    <property type="entry name" value="NAT_SF"/>
    <property type="match status" value="1"/>
</dbReference>
<evidence type="ECO:0000313" key="5">
    <source>
        <dbReference type="Proteomes" id="UP000238196"/>
    </source>
</evidence>